<keyword evidence="1" id="KW-0812">Transmembrane</keyword>
<feature type="transmembrane region" description="Helical" evidence="1">
    <location>
        <begin position="110"/>
        <end position="128"/>
    </location>
</feature>
<evidence type="ECO:0000313" key="3">
    <source>
        <dbReference type="EMBL" id="OAX40212.1"/>
    </source>
</evidence>
<dbReference type="STRING" id="1314800.A0A1B7N5W2"/>
<keyword evidence="4" id="KW-1185">Reference proteome</keyword>
<gene>
    <name evidence="3" type="ORF">K503DRAFT_635846</name>
</gene>
<feature type="transmembrane region" description="Helical" evidence="1">
    <location>
        <begin position="67"/>
        <end position="90"/>
    </location>
</feature>
<keyword evidence="1" id="KW-0472">Membrane</keyword>
<dbReference type="AlphaFoldDB" id="A0A1B7N5W2"/>
<feature type="transmembrane region" description="Helical" evidence="1">
    <location>
        <begin position="140"/>
        <end position="161"/>
    </location>
</feature>
<accession>A0A1B7N5W2</accession>
<evidence type="ECO:0000259" key="2">
    <source>
        <dbReference type="Pfam" id="PF20151"/>
    </source>
</evidence>
<name>A0A1B7N5W2_9AGAM</name>
<dbReference type="InParanoid" id="A0A1B7N5W2"/>
<evidence type="ECO:0000313" key="4">
    <source>
        <dbReference type="Proteomes" id="UP000092154"/>
    </source>
</evidence>
<protein>
    <recommendedName>
        <fullName evidence="2">DUF6533 domain-containing protein</fullName>
    </recommendedName>
</protein>
<sequence>MVIRAQISPLTVYFLNMTMVSDDPSWRPVINFYRIYSYVTVASSTAFMYDWALTFGQEIELVWKQRWSLMTVLYLSVRYVGILFSIATMLTACLPSVSVTHVVSNVMVFAPMWTSFVVNTMLRVIMLFRLHAMYQQSRQMFIFLVVVFLMLTIACGVIAAIKSHLLHGDEFILSGTYQCVDGGNVQLLTAETWIFGTVWEVTALCLAVWIAVKHFRELQRPSTGSVIGDCFTVLIKTHVFYSASYAAVSCFSLGLLSRKISVRQSVTDICI</sequence>
<proteinExistence type="predicted"/>
<dbReference type="InterPro" id="IPR045340">
    <property type="entry name" value="DUF6533"/>
</dbReference>
<feature type="domain" description="DUF6533" evidence="2">
    <location>
        <begin position="38"/>
        <end position="83"/>
    </location>
</feature>
<evidence type="ECO:0000256" key="1">
    <source>
        <dbReference type="SAM" id="Phobius"/>
    </source>
</evidence>
<dbReference type="OrthoDB" id="2681037at2759"/>
<organism evidence="3 4">
    <name type="scientific">Rhizopogon vinicolor AM-OR11-026</name>
    <dbReference type="NCBI Taxonomy" id="1314800"/>
    <lineage>
        <taxon>Eukaryota</taxon>
        <taxon>Fungi</taxon>
        <taxon>Dikarya</taxon>
        <taxon>Basidiomycota</taxon>
        <taxon>Agaricomycotina</taxon>
        <taxon>Agaricomycetes</taxon>
        <taxon>Agaricomycetidae</taxon>
        <taxon>Boletales</taxon>
        <taxon>Suillineae</taxon>
        <taxon>Rhizopogonaceae</taxon>
        <taxon>Rhizopogon</taxon>
    </lineage>
</organism>
<dbReference type="Pfam" id="PF20151">
    <property type="entry name" value="DUF6533"/>
    <property type="match status" value="1"/>
</dbReference>
<reference evidence="3 4" key="1">
    <citation type="submission" date="2016-06" db="EMBL/GenBank/DDBJ databases">
        <title>Comparative genomics of the ectomycorrhizal sister species Rhizopogon vinicolor and Rhizopogon vesiculosus (Basidiomycota: Boletales) reveals a divergence of the mating type B locus.</title>
        <authorList>
            <consortium name="DOE Joint Genome Institute"/>
            <person name="Mujic A.B."/>
            <person name="Kuo A."/>
            <person name="Tritt A."/>
            <person name="Lipzen A."/>
            <person name="Chen C."/>
            <person name="Johnson J."/>
            <person name="Sharma A."/>
            <person name="Barry K."/>
            <person name="Grigoriev I.V."/>
            <person name="Spatafora J.W."/>
        </authorList>
    </citation>
    <scope>NUCLEOTIDE SEQUENCE [LARGE SCALE GENOMIC DNA]</scope>
    <source>
        <strain evidence="3 4">AM-OR11-026</strain>
    </source>
</reference>
<keyword evidence="1" id="KW-1133">Transmembrane helix</keyword>
<dbReference type="Proteomes" id="UP000092154">
    <property type="component" value="Unassembled WGS sequence"/>
</dbReference>
<feature type="transmembrane region" description="Helical" evidence="1">
    <location>
        <begin position="193"/>
        <end position="212"/>
    </location>
</feature>
<dbReference type="EMBL" id="KV448220">
    <property type="protein sequence ID" value="OAX40212.1"/>
    <property type="molecule type" value="Genomic_DNA"/>
</dbReference>